<dbReference type="Proteomes" id="UP000305517">
    <property type="component" value="Unassembled WGS sequence"/>
</dbReference>
<dbReference type="RefSeq" id="WP_138078191.1">
    <property type="nucleotide sequence ID" value="NZ_VAJM01000005.1"/>
</dbReference>
<feature type="transmembrane region" description="Helical" evidence="1">
    <location>
        <begin position="24"/>
        <end position="50"/>
    </location>
</feature>
<feature type="transmembrane region" description="Helical" evidence="1">
    <location>
        <begin position="92"/>
        <end position="115"/>
    </location>
</feature>
<dbReference type="EMBL" id="VAJM01000005">
    <property type="protein sequence ID" value="TLM92339.1"/>
    <property type="molecule type" value="Genomic_DNA"/>
</dbReference>
<feature type="transmembrane region" description="Helical" evidence="1">
    <location>
        <begin position="208"/>
        <end position="226"/>
    </location>
</feature>
<keyword evidence="1" id="KW-0812">Transmembrane</keyword>
<proteinExistence type="predicted"/>
<evidence type="ECO:0000256" key="1">
    <source>
        <dbReference type="SAM" id="Phobius"/>
    </source>
</evidence>
<organism evidence="2 3">
    <name type="scientific">Hymenobacter jeollabukensis</name>
    <dbReference type="NCBI Taxonomy" id="2025313"/>
    <lineage>
        <taxon>Bacteria</taxon>
        <taxon>Pseudomonadati</taxon>
        <taxon>Bacteroidota</taxon>
        <taxon>Cytophagia</taxon>
        <taxon>Cytophagales</taxon>
        <taxon>Hymenobacteraceae</taxon>
        <taxon>Hymenobacter</taxon>
    </lineage>
</organism>
<keyword evidence="1" id="KW-0472">Membrane</keyword>
<name>A0A5R8WQF4_9BACT</name>
<gene>
    <name evidence="2" type="ORF">FDY95_12965</name>
</gene>
<protein>
    <submittedName>
        <fullName evidence="2">Uncharacterized protein</fullName>
    </submittedName>
</protein>
<accession>A0A5R8WQF4</accession>
<keyword evidence="3" id="KW-1185">Reference proteome</keyword>
<reference evidence="2 3" key="1">
    <citation type="submission" date="2019-05" db="EMBL/GenBank/DDBJ databases">
        <title>Hymenobacter edaphi sp. nov., isolated from abandoned arsenic-contaminated farmland soil.</title>
        <authorList>
            <person name="Nie L."/>
        </authorList>
    </citation>
    <scope>NUCLEOTIDE SEQUENCE [LARGE SCALE GENOMIC DNA]</scope>
    <source>
        <strain evidence="2 3">1-3-3-8</strain>
    </source>
</reference>
<evidence type="ECO:0000313" key="3">
    <source>
        <dbReference type="Proteomes" id="UP000305517"/>
    </source>
</evidence>
<comment type="caution">
    <text evidence="2">The sequence shown here is derived from an EMBL/GenBank/DDBJ whole genome shotgun (WGS) entry which is preliminary data.</text>
</comment>
<keyword evidence="1" id="KW-1133">Transmembrane helix</keyword>
<feature type="transmembrane region" description="Helical" evidence="1">
    <location>
        <begin position="161"/>
        <end position="178"/>
    </location>
</feature>
<dbReference type="OrthoDB" id="1120881at2"/>
<evidence type="ECO:0000313" key="2">
    <source>
        <dbReference type="EMBL" id="TLM92339.1"/>
    </source>
</evidence>
<sequence>MKPAVDPLAQLAEIRTIMERSSRFISLSGLSGVGAGVVALAGAAFGHWYLHTQFRSDDVAANPYAATPYGSTFGDSSGFVRLMEGSAEARMATLPFLLGLALGIIVLAGLVAVYFTRRRSRSAGRSLWDPVVRRLFWSMAVPLVAGGLFCLRLYVHGAAGLVVPAMLIFYGLALLNASKYTLDEIKLLGITEIGVGLVAMLFPDWAFAFFAVGFGLCHIGYGLLMYNRYERQRRADPVA</sequence>
<dbReference type="AlphaFoldDB" id="A0A5R8WQF4"/>